<proteinExistence type="predicted"/>
<evidence type="ECO:0000313" key="2">
    <source>
        <dbReference type="EMBL" id="KRR03157.1"/>
    </source>
</evidence>
<dbReference type="STRING" id="1518501.CQ10_38850"/>
<dbReference type="RefSeq" id="WP_057852925.1">
    <property type="nucleotide sequence ID" value="NZ_LLXX01000143.1"/>
</dbReference>
<organism evidence="2 3">
    <name type="scientific">Bradyrhizobium valentinum</name>
    <dbReference type="NCBI Taxonomy" id="1518501"/>
    <lineage>
        <taxon>Bacteria</taxon>
        <taxon>Pseudomonadati</taxon>
        <taxon>Pseudomonadota</taxon>
        <taxon>Alphaproteobacteria</taxon>
        <taxon>Hyphomicrobiales</taxon>
        <taxon>Nitrobacteraceae</taxon>
        <taxon>Bradyrhizobium</taxon>
    </lineage>
</organism>
<dbReference type="Gene3D" id="3.40.50.150">
    <property type="entry name" value="Vaccinia Virus protein VP39"/>
    <property type="match status" value="1"/>
</dbReference>
<dbReference type="SUPFAM" id="SSF53335">
    <property type="entry name" value="S-adenosyl-L-methionine-dependent methyltransferases"/>
    <property type="match status" value="1"/>
</dbReference>
<dbReference type="GO" id="GO:0008757">
    <property type="term" value="F:S-adenosylmethionine-dependent methyltransferase activity"/>
    <property type="evidence" value="ECO:0007669"/>
    <property type="project" value="InterPro"/>
</dbReference>
<comment type="caution">
    <text evidence="2">The sequence shown here is derived from an EMBL/GenBank/DDBJ whole genome shotgun (WGS) entry which is preliminary data.</text>
</comment>
<evidence type="ECO:0000259" key="1">
    <source>
        <dbReference type="Pfam" id="PF08241"/>
    </source>
</evidence>
<dbReference type="CDD" id="cd02440">
    <property type="entry name" value="AdoMet_MTases"/>
    <property type="match status" value="1"/>
</dbReference>
<gene>
    <name evidence="2" type="ORF">CP49_04230</name>
</gene>
<dbReference type="EMBL" id="LLXX01000143">
    <property type="protein sequence ID" value="KRR03157.1"/>
    <property type="molecule type" value="Genomic_DNA"/>
</dbReference>
<feature type="domain" description="Methyltransferase type 11" evidence="1">
    <location>
        <begin position="46"/>
        <end position="138"/>
    </location>
</feature>
<reference evidence="2 3" key="1">
    <citation type="submission" date="2014-03" db="EMBL/GenBank/DDBJ databases">
        <title>Bradyrhizobium valentinum sp. nov., isolated from effective nodules of Lupinus mariae-josephae, a lupine endemic of basic-lime soils in Eastern Spain.</title>
        <authorList>
            <person name="Duran D."/>
            <person name="Rey L."/>
            <person name="Navarro A."/>
            <person name="Busquets A."/>
            <person name="Imperial J."/>
            <person name="Ruiz-Argueso T."/>
        </authorList>
    </citation>
    <scope>NUCLEOTIDE SEQUENCE [LARGE SCALE GENOMIC DNA]</scope>
    <source>
        <strain evidence="2 3">LmjM3</strain>
    </source>
</reference>
<sequence length="234" mass="26314">MRALDYANYGHWKSWDHDSFFRFSEYEANWFAADFDGVPLVDAKFLEIGFGNGALLSWAKSRGASIFGIEILDASLERATARNIPLLSSNLGDNLPQFREFFDVIAAYDVFEHLSISELTTALDAVATMLKPGGELILRFPNGQSPFGRFLQHADHTHRSTLSVAILYQLTVGGPLTISSKRPKKPAPIGPPWRRLGARLKSVLRLVTEWYLKKIFDLNCELGTNVVMRLTKRP</sequence>
<dbReference type="Proteomes" id="UP000051913">
    <property type="component" value="Unassembled WGS sequence"/>
</dbReference>
<name>A0A0R3LCC7_9BRAD</name>
<dbReference type="InterPro" id="IPR013216">
    <property type="entry name" value="Methyltransf_11"/>
</dbReference>
<keyword evidence="3" id="KW-1185">Reference proteome</keyword>
<evidence type="ECO:0000313" key="3">
    <source>
        <dbReference type="Proteomes" id="UP000051913"/>
    </source>
</evidence>
<dbReference type="Pfam" id="PF08241">
    <property type="entry name" value="Methyltransf_11"/>
    <property type="match status" value="1"/>
</dbReference>
<dbReference type="AlphaFoldDB" id="A0A0R3LCC7"/>
<dbReference type="InterPro" id="IPR029063">
    <property type="entry name" value="SAM-dependent_MTases_sf"/>
</dbReference>
<protein>
    <recommendedName>
        <fullName evidence="1">Methyltransferase type 11 domain-containing protein</fullName>
    </recommendedName>
</protein>
<accession>A0A0R3LCC7</accession>
<dbReference type="PANTHER" id="PTHR43861">
    <property type="entry name" value="TRANS-ACONITATE 2-METHYLTRANSFERASE-RELATED"/>
    <property type="match status" value="1"/>
</dbReference>
<dbReference type="OrthoDB" id="8209071at2"/>